<organism evidence="1 2">
    <name type="scientific">Clostridium cavendishii DSM 21758</name>
    <dbReference type="NCBI Taxonomy" id="1121302"/>
    <lineage>
        <taxon>Bacteria</taxon>
        <taxon>Bacillati</taxon>
        <taxon>Bacillota</taxon>
        <taxon>Clostridia</taxon>
        <taxon>Eubacteriales</taxon>
        <taxon>Clostridiaceae</taxon>
        <taxon>Clostridium</taxon>
    </lineage>
</organism>
<dbReference type="Proteomes" id="UP000184310">
    <property type="component" value="Unassembled WGS sequence"/>
</dbReference>
<dbReference type="OrthoDB" id="1931719at2"/>
<protein>
    <submittedName>
        <fullName evidence="1">Uncharacterized protein</fullName>
    </submittedName>
</protein>
<dbReference type="AlphaFoldDB" id="A0A1M6NPF4"/>
<accession>A0A1M6NPF4</accession>
<dbReference type="RefSeq" id="WP_072989368.1">
    <property type="nucleotide sequence ID" value="NZ_FQZB01000012.1"/>
</dbReference>
<dbReference type="STRING" id="1121302.SAMN02745163_02966"/>
<reference evidence="1 2" key="1">
    <citation type="submission" date="2016-11" db="EMBL/GenBank/DDBJ databases">
        <authorList>
            <person name="Jaros S."/>
            <person name="Januszkiewicz K."/>
            <person name="Wedrychowicz H."/>
        </authorList>
    </citation>
    <scope>NUCLEOTIDE SEQUENCE [LARGE SCALE GENOMIC DNA]</scope>
    <source>
        <strain evidence="1 2">DSM 21758</strain>
    </source>
</reference>
<proteinExistence type="predicted"/>
<dbReference type="EMBL" id="FQZB01000012">
    <property type="protein sequence ID" value="SHJ97452.1"/>
    <property type="molecule type" value="Genomic_DNA"/>
</dbReference>
<name>A0A1M6NPF4_9CLOT</name>
<evidence type="ECO:0000313" key="1">
    <source>
        <dbReference type="EMBL" id="SHJ97452.1"/>
    </source>
</evidence>
<gene>
    <name evidence="1" type="ORF">SAMN02745163_02966</name>
</gene>
<sequence>MPAYVFIQCFIKYDKETFNYLLKNFILALQELGFSEHYTKTHVANVKWELSKNGFMYTGCNMQSERISFGENSFFIRPLIEGYTPEGFEGLKGNWIEFSLMFDEDEVIKDFKTREMDNCAKKVIWTGCNVLSKYFPNTVVYLTDALPWEASLGLYENIYSFDLAIVPTNYLNLYNNIPHEFKSIEKNSKLHIVRMKAWGNSISFI</sequence>
<keyword evidence="2" id="KW-1185">Reference proteome</keyword>
<evidence type="ECO:0000313" key="2">
    <source>
        <dbReference type="Proteomes" id="UP000184310"/>
    </source>
</evidence>